<evidence type="ECO:0000313" key="2">
    <source>
        <dbReference type="Proteomes" id="UP000220133"/>
    </source>
</evidence>
<keyword evidence="2" id="KW-1185">Reference proteome</keyword>
<organism evidence="1 2">
    <name type="scientific">Chitinophaga caeni</name>
    <dbReference type="NCBI Taxonomy" id="2029983"/>
    <lineage>
        <taxon>Bacteria</taxon>
        <taxon>Pseudomonadati</taxon>
        <taxon>Bacteroidota</taxon>
        <taxon>Chitinophagia</taxon>
        <taxon>Chitinophagales</taxon>
        <taxon>Chitinophagaceae</taxon>
        <taxon>Chitinophaga</taxon>
    </lineage>
</organism>
<sequence>MLEETHYYPFGLVMKGISARVIYNPVNKNQLFQDQPLDDELGLNWYGFKYRNHDPQIGRFIEIDPLASDYTHNSPYAF</sequence>
<dbReference type="NCBIfam" id="TIGR03696">
    <property type="entry name" value="Rhs_assc_core"/>
    <property type="match status" value="1"/>
</dbReference>
<dbReference type="AlphaFoldDB" id="A0A291R0B5"/>
<dbReference type="InterPro" id="IPR022385">
    <property type="entry name" value="Rhs_assc_core"/>
</dbReference>
<evidence type="ECO:0008006" key="3">
    <source>
        <dbReference type="Google" id="ProtNLM"/>
    </source>
</evidence>
<dbReference type="Proteomes" id="UP000220133">
    <property type="component" value="Chromosome"/>
</dbReference>
<evidence type="ECO:0000313" key="1">
    <source>
        <dbReference type="EMBL" id="ATL49582.1"/>
    </source>
</evidence>
<proteinExistence type="predicted"/>
<reference evidence="1 2" key="1">
    <citation type="submission" date="2017-10" db="EMBL/GenBank/DDBJ databases">
        <title>Paenichitinophaga pekingensis gen. nov., sp. nov., isolated from activated sludge.</title>
        <authorList>
            <person name="Jin D."/>
            <person name="Kong X."/>
            <person name="Deng Y."/>
            <person name="Bai Z."/>
        </authorList>
    </citation>
    <scope>NUCLEOTIDE SEQUENCE [LARGE SCALE GENOMIC DNA]</scope>
    <source>
        <strain evidence="1 2">13</strain>
    </source>
</reference>
<dbReference type="RefSeq" id="WP_098195949.1">
    <property type="nucleotide sequence ID" value="NZ_CP023777.1"/>
</dbReference>
<gene>
    <name evidence="1" type="ORF">COR50_21725</name>
</gene>
<accession>A0A291R0B5</accession>
<dbReference type="Gene3D" id="2.180.10.10">
    <property type="entry name" value="RHS repeat-associated core"/>
    <property type="match status" value="1"/>
</dbReference>
<dbReference type="EMBL" id="CP023777">
    <property type="protein sequence ID" value="ATL49582.1"/>
    <property type="molecule type" value="Genomic_DNA"/>
</dbReference>
<protein>
    <recommendedName>
        <fullName evidence="3">Type IV secretion protein Rhs</fullName>
    </recommendedName>
</protein>
<name>A0A291R0B5_9BACT</name>
<dbReference type="KEGG" id="cbae:COR50_21725"/>